<reference evidence="2 3" key="1">
    <citation type="submission" date="2023-10" db="EMBL/GenBank/DDBJ databases">
        <title>Draft genome sequence of Xylaria bambusicola isolate GMP-LS, the root and basal stem rot pathogen of sugarcane in Indonesia.</title>
        <authorList>
            <person name="Selvaraj P."/>
            <person name="Muralishankar V."/>
            <person name="Muruganantham S."/>
            <person name="Sp S."/>
            <person name="Haryani S."/>
            <person name="Lau K.J.X."/>
            <person name="Naqvi N.I."/>
        </authorList>
    </citation>
    <scope>NUCLEOTIDE SEQUENCE [LARGE SCALE GENOMIC DNA]</scope>
    <source>
        <strain evidence="2">GMP-LS</strain>
    </source>
</reference>
<name>A0AAN7Z6E3_9PEZI</name>
<gene>
    <name evidence="2" type="ORF">RRF57_004373</name>
</gene>
<dbReference type="EMBL" id="JAWHQM010000009">
    <property type="protein sequence ID" value="KAK5628658.1"/>
    <property type="molecule type" value="Genomic_DNA"/>
</dbReference>
<keyword evidence="3" id="KW-1185">Reference proteome</keyword>
<accession>A0AAN7Z6E3</accession>
<dbReference type="AlphaFoldDB" id="A0AAN7Z6E3"/>
<feature type="region of interest" description="Disordered" evidence="1">
    <location>
        <begin position="248"/>
        <end position="274"/>
    </location>
</feature>
<proteinExistence type="predicted"/>
<protein>
    <submittedName>
        <fullName evidence="2">Uncharacterized protein</fullName>
    </submittedName>
</protein>
<feature type="compositionally biased region" description="Basic residues" evidence="1">
    <location>
        <begin position="56"/>
        <end position="76"/>
    </location>
</feature>
<comment type="caution">
    <text evidence="2">The sequence shown here is derived from an EMBL/GenBank/DDBJ whole genome shotgun (WGS) entry which is preliminary data.</text>
</comment>
<dbReference type="Proteomes" id="UP001305414">
    <property type="component" value="Unassembled WGS sequence"/>
</dbReference>
<organism evidence="2 3">
    <name type="scientific">Xylaria bambusicola</name>
    <dbReference type="NCBI Taxonomy" id="326684"/>
    <lineage>
        <taxon>Eukaryota</taxon>
        <taxon>Fungi</taxon>
        <taxon>Dikarya</taxon>
        <taxon>Ascomycota</taxon>
        <taxon>Pezizomycotina</taxon>
        <taxon>Sordariomycetes</taxon>
        <taxon>Xylariomycetidae</taxon>
        <taxon>Xylariales</taxon>
        <taxon>Xylariaceae</taxon>
        <taxon>Xylaria</taxon>
    </lineage>
</organism>
<evidence type="ECO:0000313" key="3">
    <source>
        <dbReference type="Proteomes" id="UP001305414"/>
    </source>
</evidence>
<evidence type="ECO:0000256" key="1">
    <source>
        <dbReference type="SAM" id="MobiDB-lite"/>
    </source>
</evidence>
<feature type="region of interest" description="Disordered" evidence="1">
    <location>
        <begin position="141"/>
        <end position="171"/>
    </location>
</feature>
<sequence length="425" mass="46865">MAPPPAVSPHSNAVETRFVDVVRRPQHRTAFLCQSVRSPVARRPMWPSSRAANSSRLRRGSRCTRRRTKDHHRLSRRSGIAGRGMILLLTAHRHLCRADRVSFDEADGDDDYVRLDEEYQRGRAEFQQDTIIDEDDVVQQSSPLERGSDCEAYDTNEERDAKRRRVSVSSPDVMIQEPSASIPEIEDILDIEMQDTASAVESLISEPTISENDVESDIAVIQKTAEDTEDSSPYRGERLLVKAHQPTFQKPPRFKPAELPEGAPRPEPLPDVFSPQRKGAKYVAGGLAAELRDWLVDVEAGFGSGSIASATARDEEWVARIQVDDMSDTSPSARGMTLIQGRQILSNKVDASSNSQAEGGNEKTENVLGHSTFKLILAGSGRLSGLGVGNDVRPGVVLGIARPTWEVVLDGLGRWGVACDWVVLR</sequence>
<feature type="region of interest" description="Disordered" evidence="1">
    <location>
        <begin position="43"/>
        <end position="77"/>
    </location>
</feature>
<evidence type="ECO:0000313" key="2">
    <source>
        <dbReference type="EMBL" id="KAK5628658.1"/>
    </source>
</evidence>